<feature type="domain" description="CABIT" evidence="2">
    <location>
        <begin position="71"/>
        <end position="250"/>
    </location>
</feature>
<keyword evidence="4" id="KW-1185">Reference proteome</keyword>
<gene>
    <name evidence="3" type="ORF">MAR_038106</name>
</gene>
<name>A0ABY7FS75_MYAAR</name>
<evidence type="ECO:0000313" key="3">
    <source>
        <dbReference type="EMBL" id="WAR24437.1"/>
    </source>
</evidence>
<reference evidence="3" key="1">
    <citation type="submission" date="2022-11" db="EMBL/GenBank/DDBJ databases">
        <title>Centuries of genome instability and evolution in soft-shell clam transmissible cancer (bioRxiv).</title>
        <authorList>
            <person name="Hart S.F.M."/>
            <person name="Yonemitsu M.A."/>
            <person name="Giersch R.M."/>
            <person name="Beal B.F."/>
            <person name="Arriagada G."/>
            <person name="Davis B.W."/>
            <person name="Ostrander E.A."/>
            <person name="Goff S.P."/>
            <person name="Metzger M.J."/>
        </authorList>
    </citation>
    <scope>NUCLEOTIDE SEQUENCE</scope>
    <source>
        <strain evidence="3">MELC-2E11</strain>
        <tissue evidence="3">Siphon/mantle</tissue>
    </source>
</reference>
<feature type="region of interest" description="Disordered" evidence="1">
    <location>
        <begin position="353"/>
        <end position="372"/>
    </location>
</feature>
<proteinExistence type="predicted"/>
<feature type="compositionally biased region" description="Basic and acidic residues" evidence="1">
    <location>
        <begin position="362"/>
        <end position="372"/>
    </location>
</feature>
<evidence type="ECO:0000259" key="2">
    <source>
        <dbReference type="Pfam" id="PF12736"/>
    </source>
</evidence>
<sequence length="385" mass="42713">MAANNFHPVNIPKPETNLIWSDRSLNLIDLLKEIQLPAVVKMNADEKSVAAGGGGGGLRKDASAMLKQPMLLFQESKGFKVVARNVSSLVAVKTSRDGVQYKEGGSVIVLPVDYPGWFRILEEDTVPILNMATLARVMPASFLSTRRIPGFSLLDPLNRKDIMYEKLEFPPGVFTLHSVFEDYVKYTGEKNAVKRKLLRCVVCVTSDGLDVLVPFDVQGEFYVVEHKKPMSKSVKADKNSCAYTLKQLVAMGVFTRPLVLKLLIGEPPSKPCGFTGVMKVFDIIKDWTVIAQTLDGKRKLLELPVLPFPEFIPSTNGKDLLESGTLRAELSHLRSGAADKYAKEVKVRTSFNLKGQEQSSENDDKTKQLAPLTDKKALPMFDRKL</sequence>
<dbReference type="InterPro" id="IPR025946">
    <property type="entry name" value="CABIT_dom"/>
</dbReference>
<protein>
    <recommendedName>
        <fullName evidence="2">CABIT domain-containing protein</fullName>
    </recommendedName>
</protein>
<dbReference type="Pfam" id="PF12736">
    <property type="entry name" value="CABIT"/>
    <property type="match status" value="1"/>
</dbReference>
<accession>A0ABY7FS75</accession>
<evidence type="ECO:0000313" key="4">
    <source>
        <dbReference type="Proteomes" id="UP001164746"/>
    </source>
</evidence>
<evidence type="ECO:0000256" key="1">
    <source>
        <dbReference type="SAM" id="MobiDB-lite"/>
    </source>
</evidence>
<dbReference type="EMBL" id="CP111024">
    <property type="protein sequence ID" value="WAR24437.1"/>
    <property type="molecule type" value="Genomic_DNA"/>
</dbReference>
<dbReference type="Proteomes" id="UP001164746">
    <property type="component" value="Chromosome 13"/>
</dbReference>
<organism evidence="3 4">
    <name type="scientific">Mya arenaria</name>
    <name type="common">Soft-shell clam</name>
    <dbReference type="NCBI Taxonomy" id="6604"/>
    <lineage>
        <taxon>Eukaryota</taxon>
        <taxon>Metazoa</taxon>
        <taxon>Spiralia</taxon>
        <taxon>Lophotrochozoa</taxon>
        <taxon>Mollusca</taxon>
        <taxon>Bivalvia</taxon>
        <taxon>Autobranchia</taxon>
        <taxon>Heteroconchia</taxon>
        <taxon>Euheterodonta</taxon>
        <taxon>Imparidentia</taxon>
        <taxon>Neoheterodontei</taxon>
        <taxon>Myida</taxon>
        <taxon>Myoidea</taxon>
        <taxon>Myidae</taxon>
        <taxon>Mya</taxon>
    </lineage>
</organism>